<reference evidence="4" key="2">
    <citation type="submission" date="2021-04" db="EMBL/GenBank/DDBJ databases">
        <authorList>
            <person name="Gilroy R."/>
        </authorList>
    </citation>
    <scope>NUCLEOTIDE SEQUENCE</scope>
    <source>
        <strain evidence="4">CHK179-7159</strain>
    </source>
</reference>
<feature type="compositionally biased region" description="Low complexity" evidence="1">
    <location>
        <begin position="817"/>
        <end position="857"/>
    </location>
</feature>
<feature type="compositionally biased region" description="Polar residues" evidence="1">
    <location>
        <begin position="988"/>
        <end position="1008"/>
    </location>
</feature>
<feature type="chain" id="PRO_5039512419" evidence="3">
    <location>
        <begin position="34"/>
        <end position="1098"/>
    </location>
</feature>
<sequence>MTDRKCQRFTAFLPFLAVLATLVLFAGSTRVSAAAPPVPPAEGDNTLPETSDSGHDSASPSEDSGTTNTSEIFEFSQGTILGFSEAYLENTAQSGGSITLTIPDKINGVSVTAIGDRAFYGLKNLTGVLRLPAAITRIGTEAFYGTGLSTVYLPSSLSACGASAFDSGPVLVFPDQTCFEKFASSDMTTDWKRAGYLLKLTLQNVNGTKTQRQVLYNLPLSYTKNAQDEWKKDSSWKLPAIPAEDGYSSGRWVFDPSDSDAKSVTEDTSVTGDTLYAVRSIVPPEISFGKDINCEYDGKEHTLSVRSSHPLYSSSDTAEEGDVLFFYTWNWEENGQKQEKKGYDLSSLSFTQACDLSVTVDVEAQVKAAEGGTSSVLAKKSHTWTVQITEPESPEVSESSTPTESPDSPDVPGTQESSGSNESSGSGESKDPAGSGNEKLPSEATDSENTSGSESTSGSGNSSVFPCQIEIQGNSGGSVDPEGKLTIQNGSKITFTFTPDPGFCIQKVMLDGENVTAQIKENRYTPEPQSLSADHDPHKLSVSFRRLKKAELLELFKALPPLDGTTDYSEETKDAYLDAWIQYQALQKNGGMRLGSEVLQTYYKNLSCLPCFDLKVNVDEKVKDLVSVPDVSPVLSSLTQEEAQGLLDGNITKISFLLEITPANLDETQEQAILSLLDSPVLMESFQAALEKTVEKQGASNTWTSFPSGPSLTLRCSFAGAKPHEKGYERTFYIAMQKKASGETDDAALMKTKTTKKTVLTAEASSFPAVFTLLYQDRKAGGETGTTETPSESESPSSSQPGDVSGNNPSGGGSSGGNTSSESSSESSSSGSTSSSSSSSSSSSGSGSSGNQNSGKNDSGDNDSRDNDSRNNDSGNNDSRNNDSATHVPDYEKEFWEDVRSLIQQAKAGETVNVNAVTWDKMPENVMDALRKNPHVALIVRWDGGDPVIIPALTALAKEEGRVYYPLSYLSGLYKTINAALTQPVPQPSATPQLTAPAQPSSSYTPTPESMGVKRPQNTQDGSQTQDTEESAEPETAAEPEGSLPAPSSENTSAEPLNTVQVSQVQRSPVTIIVLVASAALLILVLILIAVLLTLKKK</sequence>
<dbReference type="Pfam" id="PF13306">
    <property type="entry name" value="LRR_5"/>
    <property type="match status" value="1"/>
</dbReference>
<feature type="compositionally biased region" description="Low complexity" evidence="1">
    <location>
        <begin position="390"/>
        <end position="427"/>
    </location>
</feature>
<keyword evidence="2" id="KW-1133">Transmembrane helix</keyword>
<dbReference type="Proteomes" id="UP000886858">
    <property type="component" value="Unassembled WGS sequence"/>
</dbReference>
<feature type="region of interest" description="Disordered" evidence="1">
    <location>
        <begin position="383"/>
        <end position="483"/>
    </location>
</feature>
<evidence type="ECO:0000313" key="5">
    <source>
        <dbReference type="Proteomes" id="UP000886858"/>
    </source>
</evidence>
<protein>
    <submittedName>
        <fullName evidence="4">Leucine-rich repeat protein</fullName>
    </submittedName>
</protein>
<feature type="region of interest" description="Disordered" evidence="1">
    <location>
        <begin position="780"/>
        <end position="887"/>
    </location>
</feature>
<dbReference type="InterPro" id="IPR026906">
    <property type="entry name" value="LRR_5"/>
</dbReference>
<dbReference type="AlphaFoldDB" id="A0A9D2I8C7"/>
<feature type="compositionally biased region" description="Polar residues" evidence="1">
    <location>
        <begin position="47"/>
        <end position="69"/>
    </location>
</feature>
<organism evidence="4 5">
    <name type="scientific">Candidatus Eisenbergiella merdipullorum</name>
    <dbReference type="NCBI Taxonomy" id="2838553"/>
    <lineage>
        <taxon>Bacteria</taxon>
        <taxon>Bacillati</taxon>
        <taxon>Bacillota</taxon>
        <taxon>Clostridia</taxon>
        <taxon>Lachnospirales</taxon>
        <taxon>Lachnospiraceae</taxon>
        <taxon>Eisenbergiella</taxon>
    </lineage>
</organism>
<feature type="compositionally biased region" description="Low complexity" evidence="1">
    <location>
        <begin position="872"/>
        <end position="884"/>
    </location>
</feature>
<feature type="signal peptide" evidence="3">
    <location>
        <begin position="1"/>
        <end position="33"/>
    </location>
</feature>
<keyword evidence="2" id="KW-0472">Membrane</keyword>
<keyword evidence="3" id="KW-0732">Signal</keyword>
<dbReference type="EMBL" id="DWYY01000190">
    <property type="protein sequence ID" value="HJA94631.1"/>
    <property type="molecule type" value="Genomic_DNA"/>
</dbReference>
<accession>A0A9D2I8C7</accession>
<feature type="compositionally biased region" description="Low complexity" evidence="1">
    <location>
        <begin position="785"/>
        <end position="808"/>
    </location>
</feature>
<name>A0A9D2I8C7_9FIRM</name>
<feature type="transmembrane region" description="Helical" evidence="2">
    <location>
        <begin position="1072"/>
        <end position="1095"/>
    </location>
</feature>
<feature type="compositionally biased region" description="Basic and acidic residues" evidence="1">
    <location>
        <begin position="858"/>
        <end position="871"/>
    </location>
</feature>
<comment type="caution">
    <text evidence="4">The sequence shown here is derived from an EMBL/GenBank/DDBJ whole genome shotgun (WGS) entry which is preliminary data.</text>
</comment>
<feature type="region of interest" description="Disordered" evidence="1">
    <location>
        <begin position="34"/>
        <end position="69"/>
    </location>
</feature>
<reference evidence="4" key="1">
    <citation type="journal article" date="2021" name="PeerJ">
        <title>Extensive microbial diversity within the chicken gut microbiome revealed by metagenomics and culture.</title>
        <authorList>
            <person name="Gilroy R."/>
            <person name="Ravi A."/>
            <person name="Getino M."/>
            <person name="Pursley I."/>
            <person name="Horton D.L."/>
            <person name="Alikhan N.F."/>
            <person name="Baker D."/>
            <person name="Gharbi K."/>
            <person name="Hall N."/>
            <person name="Watson M."/>
            <person name="Adriaenssens E.M."/>
            <person name="Foster-Nyarko E."/>
            <person name="Jarju S."/>
            <person name="Secka A."/>
            <person name="Antonio M."/>
            <person name="Oren A."/>
            <person name="Chaudhuri R.R."/>
            <person name="La Ragione R."/>
            <person name="Hildebrand F."/>
            <person name="Pallen M.J."/>
        </authorList>
    </citation>
    <scope>NUCLEOTIDE SEQUENCE</scope>
    <source>
        <strain evidence="4">CHK179-7159</strain>
    </source>
</reference>
<feature type="compositionally biased region" description="Low complexity" evidence="1">
    <location>
        <begin position="447"/>
        <end position="463"/>
    </location>
</feature>
<feature type="compositionally biased region" description="Polar residues" evidence="1">
    <location>
        <begin position="1016"/>
        <end position="1026"/>
    </location>
</feature>
<evidence type="ECO:0000313" key="4">
    <source>
        <dbReference type="EMBL" id="HJA94631.1"/>
    </source>
</evidence>
<gene>
    <name evidence="4" type="ORF">H9717_16215</name>
</gene>
<feature type="compositionally biased region" description="Acidic residues" evidence="1">
    <location>
        <begin position="1027"/>
        <end position="1038"/>
    </location>
</feature>
<proteinExistence type="predicted"/>
<dbReference type="InterPro" id="IPR032675">
    <property type="entry name" value="LRR_dom_sf"/>
</dbReference>
<evidence type="ECO:0000256" key="1">
    <source>
        <dbReference type="SAM" id="MobiDB-lite"/>
    </source>
</evidence>
<feature type="region of interest" description="Disordered" evidence="1">
    <location>
        <begin position="988"/>
        <end position="1054"/>
    </location>
</feature>
<dbReference type="Gene3D" id="3.80.10.10">
    <property type="entry name" value="Ribonuclease Inhibitor"/>
    <property type="match status" value="1"/>
</dbReference>
<evidence type="ECO:0000256" key="2">
    <source>
        <dbReference type="SAM" id="Phobius"/>
    </source>
</evidence>
<keyword evidence="2" id="KW-0812">Transmembrane</keyword>
<evidence type="ECO:0000256" key="3">
    <source>
        <dbReference type="SAM" id="SignalP"/>
    </source>
</evidence>